<accession>A0A420XS92</accession>
<comment type="caution">
    <text evidence="2">The sequence shown here is derived from an EMBL/GenBank/DDBJ whole genome shotgun (WGS) entry which is preliminary data.</text>
</comment>
<evidence type="ECO:0000313" key="3">
    <source>
        <dbReference type="Proteomes" id="UP000281955"/>
    </source>
</evidence>
<keyword evidence="1" id="KW-0732">Signal</keyword>
<dbReference type="EMBL" id="RBWV01000010">
    <property type="protein sequence ID" value="RKS77752.1"/>
    <property type="molecule type" value="Genomic_DNA"/>
</dbReference>
<feature type="signal peptide" evidence="1">
    <location>
        <begin position="1"/>
        <end position="27"/>
    </location>
</feature>
<keyword evidence="3" id="KW-1185">Reference proteome</keyword>
<dbReference type="RefSeq" id="WP_121192748.1">
    <property type="nucleotide sequence ID" value="NZ_RBWV01000010.1"/>
</dbReference>
<proteinExistence type="predicted"/>
<gene>
    <name evidence="2" type="ORF">CLV35_1450</name>
</gene>
<organism evidence="2 3">
    <name type="scientific">Motilibacter peucedani</name>
    <dbReference type="NCBI Taxonomy" id="598650"/>
    <lineage>
        <taxon>Bacteria</taxon>
        <taxon>Bacillati</taxon>
        <taxon>Actinomycetota</taxon>
        <taxon>Actinomycetes</taxon>
        <taxon>Motilibacterales</taxon>
        <taxon>Motilibacteraceae</taxon>
        <taxon>Motilibacter</taxon>
    </lineage>
</organism>
<dbReference type="InParanoid" id="A0A420XS92"/>
<dbReference type="Proteomes" id="UP000281955">
    <property type="component" value="Unassembled WGS sequence"/>
</dbReference>
<dbReference type="OrthoDB" id="2449873at2"/>
<feature type="chain" id="PRO_5019281632" evidence="1">
    <location>
        <begin position="28"/>
        <end position="188"/>
    </location>
</feature>
<sequence>MRSLPARLSAVAITAAALLSVAGPASAHGGEGTDGPAPGEHLTNAQRHAIVEATRQFKDLHAAEAAGYVPASECTELPGVGGMGVHYLNPAYASDAVVDPLKPEVLVYYPTKHGRLRLGAVEYFVADADQDLATDDDRPSLLGHEFNGPMPGHSADMPIHYDLHIWLYEKNPLGQLQPWNPDVSCAGS</sequence>
<evidence type="ECO:0000256" key="1">
    <source>
        <dbReference type="SAM" id="SignalP"/>
    </source>
</evidence>
<dbReference type="AlphaFoldDB" id="A0A420XS92"/>
<evidence type="ECO:0000313" key="2">
    <source>
        <dbReference type="EMBL" id="RKS77752.1"/>
    </source>
</evidence>
<name>A0A420XS92_9ACTN</name>
<protein>
    <submittedName>
        <fullName evidence="2">Uncharacterized protein</fullName>
    </submittedName>
</protein>
<reference evidence="2 3" key="1">
    <citation type="submission" date="2018-10" db="EMBL/GenBank/DDBJ databases">
        <title>Genomic Encyclopedia of Archaeal and Bacterial Type Strains, Phase II (KMG-II): from individual species to whole genera.</title>
        <authorList>
            <person name="Goeker M."/>
        </authorList>
    </citation>
    <scope>NUCLEOTIDE SEQUENCE [LARGE SCALE GENOMIC DNA]</scope>
    <source>
        <strain evidence="2 3">RP-AC37</strain>
    </source>
</reference>